<dbReference type="EMBL" id="LAZR01002183">
    <property type="protein sequence ID" value="KKN33382.1"/>
    <property type="molecule type" value="Genomic_DNA"/>
</dbReference>
<evidence type="ECO:0008006" key="3">
    <source>
        <dbReference type="Google" id="ProtNLM"/>
    </source>
</evidence>
<dbReference type="GO" id="GO:0045547">
    <property type="term" value="F:ditrans,polycis-polyprenyl diphosphate synthase [(2E,6E)-farnesyl diphosphate specific] activity"/>
    <property type="evidence" value="ECO:0007669"/>
    <property type="project" value="TreeGrafter"/>
</dbReference>
<dbReference type="PANTHER" id="PTHR10291:SF43">
    <property type="entry name" value="DEHYDRODOLICHYL DIPHOSPHATE SYNTHASE COMPLEX SUBUNIT DHDDS"/>
    <property type="match status" value="1"/>
</dbReference>
<comment type="caution">
    <text evidence="2">The sequence shown here is derived from an EMBL/GenBank/DDBJ whole genome shotgun (WGS) entry which is preliminary data.</text>
</comment>
<dbReference type="HAMAP" id="MF_01139">
    <property type="entry name" value="ISPT"/>
    <property type="match status" value="1"/>
</dbReference>
<name>A0A0F9Q8I8_9ZZZZ</name>
<dbReference type="AlphaFoldDB" id="A0A0F9Q8I8"/>
<dbReference type="Gene3D" id="3.40.1180.10">
    <property type="entry name" value="Decaprenyl diphosphate synthase-like"/>
    <property type="match status" value="1"/>
</dbReference>
<evidence type="ECO:0000313" key="2">
    <source>
        <dbReference type="EMBL" id="KKN33382.1"/>
    </source>
</evidence>
<accession>A0A0F9Q8I8</accession>
<dbReference type="PANTHER" id="PTHR10291">
    <property type="entry name" value="DEHYDRODOLICHYL DIPHOSPHATE SYNTHASE FAMILY MEMBER"/>
    <property type="match status" value="1"/>
</dbReference>
<sequence length="245" mass="28788">MVTSLEELNKVAKTNLPDHVGLIIDGNRRWAQERNLDVNIGHLVGYENLKKRLFDFFDAGIQYLSLYILSLENVKKRKSEELDYIYQIVIKAVDTVINESIVKKEKVRFNVIGKCDMLPLDVRKKIQELIDFTKDHNQNFINLCIMYDGHEEIVDAVKGIINDGVRSEDINHNLIKKYLWSKNFPPLDYIIRTGMTNGARISGFLLWDSSYAEFKFRKEFWPDYNKDMVIEDLIEYSKRSRRMGL</sequence>
<evidence type="ECO:0000256" key="1">
    <source>
        <dbReference type="ARBA" id="ARBA00022679"/>
    </source>
</evidence>
<keyword evidence="1" id="KW-0808">Transferase</keyword>
<proteinExistence type="inferred from homology"/>
<dbReference type="SUPFAM" id="SSF64005">
    <property type="entry name" value="Undecaprenyl diphosphate synthase"/>
    <property type="match status" value="1"/>
</dbReference>
<dbReference type="InterPro" id="IPR001441">
    <property type="entry name" value="UPP_synth-like"/>
</dbReference>
<dbReference type="GO" id="GO:0016094">
    <property type="term" value="P:polyprenol biosynthetic process"/>
    <property type="evidence" value="ECO:0007669"/>
    <property type="project" value="TreeGrafter"/>
</dbReference>
<dbReference type="InterPro" id="IPR036424">
    <property type="entry name" value="UPP_synth-like_sf"/>
</dbReference>
<dbReference type="Pfam" id="PF01255">
    <property type="entry name" value="Prenyltransf"/>
    <property type="match status" value="1"/>
</dbReference>
<reference evidence="2" key="1">
    <citation type="journal article" date="2015" name="Nature">
        <title>Complex archaea that bridge the gap between prokaryotes and eukaryotes.</title>
        <authorList>
            <person name="Spang A."/>
            <person name="Saw J.H."/>
            <person name="Jorgensen S.L."/>
            <person name="Zaremba-Niedzwiedzka K."/>
            <person name="Martijn J."/>
            <person name="Lind A.E."/>
            <person name="van Eijk R."/>
            <person name="Schleper C."/>
            <person name="Guy L."/>
            <person name="Ettema T.J."/>
        </authorList>
    </citation>
    <scope>NUCLEOTIDE SEQUENCE</scope>
</reference>
<organism evidence="2">
    <name type="scientific">marine sediment metagenome</name>
    <dbReference type="NCBI Taxonomy" id="412755"/>
    <lineage>
        <taxon>unclassified sequences</taxon>
        <taxon>metagenomes</taxon>
        <taxon>ecological metagenomes</taxon>
    </lineage>
</organism>
<dbReference type="CDD" id="cd00475">
    <property type="entry name" value="Cis_IPPS"/>
    <property type="match status" value="1"/>
</dbReference>
<gene>
    <name evidence="2" type="ORF">LCGC14_0804330</name>
</gene>
<dbReference type="NCBIfam" id="TIGR00055">
    <property type="entry name" value="uppS"/>
    <property type="match status" value="1"/>
</dbReference>
<protein>
    <recommendedName>
        <fullName evidence="3">Undecaprenyl diphosphate synthase</fullName>
    </recommendedName>
</protein>